<dbReference type="Gene3D" id="3.40.50.150">
    <property type="entry name" value="Vaccinia Virus protein VP39"/>
    <property type="match status" value="1"/>
</dbReference>
<evidence type="ECO:0000313" key="6">
    <source>
        <dbReference type="EMBL" id="KAL2816681.1"/>
    </source>
</evidence>
<accession>A0ABR4HMH2</accession>
<evidence type="ECO:0000259" key="4">
    <source>
        <dbReference type="Pfam" id="PF00891"/>
    </source>
</evidence>
<protein>
    <submittedName>
        <fullName evidence="6">O-methyl transferase B</fullName>
    </submittedName>
</protein>
<sequence length="380" mass="42420">MEQELNRIRVLAENTSDAQRRKLVDDLRDLMISLETSDDTLERIVRAPFELDGAKIGVNLGIFKILSQGDESLNAETLAKTTGADPALLGRLLRYLASVRMIAEVGTNTFAKNNVTRALASEKGENYIDVFYEMVIPTIHELPRFLKKTGYRNPEDRYSLPLQDAFNWKGDLFSFFKADPYRQALFNKHMQVQRGSITNWQTMTTLLKTNQSPDAVLLVDIGGGVGHQCERLRACCPGIQGQIILQDLPEVIKDALSIPGVEVVAHNIFEPQPIRGAKFYYIRGVLHDFSNKQCTKILCGIAGAMEADSALLVDEMILPDGNIHWQATGMDLQMMANHGSQERTRSNWVELLESAGLELKEVLYHGLDAYQGLIVAVKAA</sequence>
<dbReference type="PANTHER" id="PTHR43712">
    <property type="entry name" value="PUTATIVE (AFU_ORTHOLOGUE AFUA_4G14580)-RELATED"/>
    <property type="match status" value="1"/>
</dbReference>
<dbReference type="PIRSF" id="PIRSF005739">
    <property type="entry name" value="O-mtase"/>
    <property type="match status" value="1"/>
</dbReference>
<dbReference type="InterPro" id="IPR029063">
    <property type="entry name" value="SAM-dependent_MTases_sf"/>
</dbReference>
<evidence type="ECO:0000313" key="7">
    <source>
        <dbReference type="Proteomes" id="UP001610334"/>
    </source>
</evidence>
<evidence type="ECO:0000256" key="2">
    <source>
        <dbReference type="ARBA" id="ARBA00022679"/>
    </source>
</evidence>
<organism evidence="6 7">
    <name type="scientific">Aspergillus granulosus</name>
    <dbReference type="NCBI Taxonomy" id="176169"/>
    <lineage>
        <taxon>Eukaryota</taxon>
        <taxon>Fungi</taxon>
        <taxon>Dikarya</taxon>
        <taxon>Ascomycota</taxon>
        <taxon>Pezizomycotina</taxon>
        <taxon>Eurotiomycetes</taxon>
        <taxon>Eurotiomycetidae</taxon>
        <taxon>Eurotiales</taxon>
        <taxon>Aspergillaceae</taxon>
        <taxon>Aspergillus</taxon>
        <taxon>Aspergillus subgen. Nidulantes</taxon>
    </lineage>
</organism>
<dbReference type="SUPFAM" id="SSF46785">
    <property type="entry name" value="Winged helix' DNA-binding domain"/>
    <property type="match status" value="1"/>
</dbReference>
<proteinExistence type="predicted"/>
<dbReference type="InterPro" id="IPR016461">
    <property type="entry name" value="COMT-like"/>
</dbReference>
<dbReference type="PANTHER" id="PTHR43712:SF2">
    <property type="entry name" value="O-METHYLTRANSFERASE CICE"/>
    <property type="match status" value="1"/>
</dbReference>
<dbReference type="Proteomes" id="UP001610334">
    <property type="component" value="Unassembled WGS sequence"/>
</dbReference>
<dbReference type="InterPro" id="IPR036388">
    <property type="entry name" value="WH-like_DNA-bd_sf"/>
</dbReference>
<keyword evidence="7" id="KW-1185">Reference proteome</keyword>
<dbReference type="InterPro" id="IPR012967">
    <property type="entry name" value="COMT_dimerisation"/>
</dbReference>
<dbReference type="Pfam" id="PF00891">
    <property type="entry name" value="Methyltransf_2"/>
    <property type="match status" value="1"/>
</dbReference>
<dbReference type="EMBL" id="JBFXLT010000021">
    <property type="protein sequence ID" value="KAL2816681.1"/>
    <property type="molecule type" value="Genomic_DNA"/>
</dbReference>
<evidence type="ECO:0000256" key="1">
    <source>
        <dbReference type="ARBA" id="ARBA00022603"/>
    </source>
</evidence>
<dbReference type="SUPFAM" id="SSF53335">
    <property type="entry name" value="S-adenosyl-L-methionine-dependent methyltransferases"/>
    <property type="match status" value="1"/>
</dbReference>
<keyword evidence="2 6" id="KW-0808">Transferase</keyword>
<dbReference type="Pfam" id="PF08100">
    <property type="entry name" value="Dimerisation"/>
    <property type="match status" value="1"/>
</dbReference>
<feature type="domain" description="O-methyltransferase C-terminal" evidence="4">
    <location>
        <begin position="169"/>
        <end position="357"/>
    </location>
</feature>
<dbReference type="InterPro" id="IPR036390">
    <property type="entry name" value="WH_DNA-bd_sf"/>
</dbReference>
<gene>
    <name evidence="6" type="ORF">BJX63DRAFT_430063</name>
</gene>
<dbReference type="InterPro" id="IPR001077">
    <property type="entry name" value="COMT_C"/>
</dbReference>
<reference evidence="6 7" key="1">
    <citation type="submission" date="2024-07" db="EMBL/GenBank/DDBJ databases">
        <title>Section-level genome sequencing and comparative genomics of Aspergillus sections Usti and Cavernicolus.</title>
        <authorList>
            <consortium name="Lawrence Berkeley National Laboratory"/>
            <person name="Nybo J.L."/>
            <person name="Vesth T.C."/>
            <person name="Theobald S."/>
            <person name="Frisvad J.C."/>
            <person name="Larsen T.O."/>
            <person name="Kjaerboelling I."/>
            <person name="Rothschild-Mancinelli K."/>
            <person name="Lyhne E.K."/>
            <person name="Kogle M.E."/>
            <person name="Barry K."/>
            <person name="Clum A."/>
            <person name="Na H."/>
            <person name="Ledsgaard L."/>
            <person name="Lin J."/>
            <person name="Lipzen A."/>
            <person name="Kuo A."/>
            <person name="Riley R."/>
            <person name="Mondo S."/>
            <person name="Labutti K."/>
            <person name="Haridas S."/>
            <person name="Pangalinan J."/>
            <person name="Salamov A.A."/>
            <person name="Simmons B.A."/>
            <person name="Magnuson J.K."/>
            <person name="Chen J."/>
            <person name="Drula E."/>
            <person name="Henrissat B."/>
            <person name="Wiebenga A."/>
            <person name="Lubbers R.J."/>
            <person name="Gomes A.C."/>
            <person name="Makela M.R."/>
            <person name="Stajich J."/>
            <person name="Grigoriev I.V."/>
            <person name="Mortensen U.H."/>
            <person name="De Vries R.P."/>
            <person name="Baker S.E."/>
            <person name="Andersen M.R."/>
        </authorList>
    </citation>
    <scope>NUCLEOTIDE SEQUENCE [LARGE SCALE GENOMIC DNA]</scope>
    <source>
        <strain evidence="6 7">CBS 588.65</strain>
    </source>
</reference>
<dbReference type="GO" id="GO:0016740">
    <property type="term" value="F:transferase activity"/>
    <property type="evidence" value="ECO:0007669"/>
    <property type="project" value="UniProtKB-KW"/>
</dbReference>
<keyword evidence="3" id="KW-0949">S-adenosyl-L-methionine</keyword>
<name>A0ABR4HMH2_9EURO</name>
<keyword evidence="1" id="KW-0489">Methyltransferase</keyword>
<evidence type="ECO:0000256" key="3">
    <source>
        <dbReference type="ARBA" id="ARBA00022691"/>
    </source>
</evidence>
<dbReference type="PROSITE" id="PS51683">
    <property type="entry name" value="SAM_OMT_II"/>
    <property type="match status" value="1"/>
</dbReference>
<dbReference type="Gene3D" id="1.10.10.10">
    <property type="entry name" value="Winged helix-like DNA-binding domain superfamily/Winged helix DNA-binding domain"/>
    <property type="match status" value="1"/>
</dbReference>
<evidence type="ECO:0000259" key="5">
    <source>
        <dbReference type="Pfam" id="PF08100"/>
    </source>
</evidence>
<feature type="domain" description="O-methyltransferase dimerisation" evidence="5">
    <location>
        <begin position="58"/>
        <end position="118"/>
    </location>
</feature>
<comment type="caution">
    <text evidence="6">The sequence shown here is derived from an EMBL/GenBank/DDBJ whole genome shotgun (WGS) entry which is preliminary data.</text>
</comment>